<name>A0AAN8M7Z1_9TELE</name>
<accession>A0AAN8M7Z1</accession>
<organism evidence="1 2">
    <name type="scientific">Coregonus suidteri</name>
    <dbReference type="NCBI Taxonomy" id="861788"/>
    <lineage>
        <taxon>Eukaryota</taxon>
        <taxon>Metazoa</taxon>
        <taxon>Chordata</taxon>
        <taxon>Craniata</taxon>
        <taxon>Vertebrata</taxon>
        <taxon>Euteleostomi</taxon>
        <taxon>Actinopterygii</taxon>
        <taxon>Neopterygii</taxon>
        <taxon>Teleostei</taxon>
        <taxon>Protacanthopterygii</taxon>
        <taxon>Salmoniformes</taxon>
        <taxon>Salmonidae</taxon>
        <taxon>Coregoninae</taxon>
        <taxon>Coregonus</taxon>
    </lineage>
</organism>
<comment type="caution">
    <text evidence="1">The sequence shown here is derived from an EMBL/GenBank/DDBJ whole genome shotgun (WGS) entry which is preliminary data.</text>
</comment>
<keyword evidence="2" id="KW-1185">Reference proteome</keyword>
<protein>
    <submittedName>
        <fullName evidence="1">Uncharacterized protein</fullName>
    </submittedName>
</protein>
<dbReference type="AlphaFoldDB" id="A0AAN8M7Z1"/>
<proteinExistence type="predicted"/>
<evidence type="ECO:0000313" key="2">
    <source>
        <dbReference type="Proteomes" id="UP001356427"/>
    </source>
</evidence>
<gene>
    <name evidence="1" type="ORF">J4Q44_G00041060</name>
</gene>
<dbReference type="EMBL" id="JAGTTL010000003">
    <property type="protein sequence ID" value="KAK6324764.1"/>
    <property type="molecule type" value="Genomic_DNA"/>
</dbReference>
<sequence length="83" mass="9331">MCSPGGWRCGLVHARDRGEAYNAGNEQGVTNIRFQRNRVQCTICLMLQPCMQWNIDRCNATRGDRNQTLKRCDSDASLASSSH</sequence>
<evidence type="ECO:0000313" key="1">
    <source>
        <dbReference type="EMBL" id="KAK6324764.1"/>
    </source>
</evidence>
<reference evidence="1 2" key="1">
    <citation type="submission" date="2021-04" db="EMBL/GenBank/DDBJ databases">
        <authorList>
            <person name="De Guttry C."/>
            <person name="Zahm M."/>
            <person name="Klopp C."/>
            <person name="Cabau C."/>
            <person name="Louis A."/>
            <person name="Berthelot C."/>
            <person name="Parey E."/>
            <person name="Roest Crollius H."/>
            <person name="Montfort J."/>
            <person name="Robinson-Rechavi M."/>
            <person name="Bucao C."/>
            <person name="Bouchez O."/>
            <person name="Gislard M."/>
            <person name="Lluch J."/>
            <person name="Milhes M."/>
            <person name="Lampietro C."/>
            <person name="Lopez Roques C."/>
            <person name="Donnadieu C."/>
            <person name="Braasch I."/>
            <person name="Desvignes T."/>
            <person name="Postlethwait J."/>
            <person name="Bobe J."/>
            <person name="Wedekind C."/>
            <person name="Guiguen Y."/>
        </authorList>
    </citation>
    <scope>NUCLEOTIDE SEQUENCE [LARGE SCALE GENOMIC DNA]</scope>
    <source>
        <strain evidence="1">Cs_M1</strain>
        <tissue evidence="1">Blood</tissue>
    </source>
</reference>
<dbReference type="Proteomes" id="UP001356427">
    <property type="component" value="Unassembled WGS sequence"/>
</dbReference>